<comment type="similarity">
    <text evidence="1">Belongs to the universal ribosomal protein uL24 family.</text>
</comment>
<dbReference type="Proteomes" id="UP001363622">
    <property type="component" value="Unassembled WGS sequence"/>
</dbReference>
<keyword evidence="3" id="KW-0687">Ribonucleoprotein</keyword>
<organism evidence="6 7">
    <name type="scientific">Phyllosticta citriasiana</name>
    <dbReference type="NCBI Taxonomy" id="595635"/>
    <lineage>
        <taxon>Eukaryota</taxon>
        <taxon>Fungi</taxon>
        <taxon>Dikarya</taxon>
        <taxon>Ascomycota</taxon>
        <taxon>Pezizomycotina</taxon>
        <taxon>Dothideomycetes</taxon>
        <taxon>Dothideomycetes incertae sedis</taxon>
        <taxon>Botryosphaeriales</taxon>
        <taxon>Phyllostictaceae</taxon>
        <taxon>Phyllosticta</taxon>
    </lineage>
</organism>
<evidence type="ECO:0000256" key="3">
    <source>
        <dbReference type="ARBA" id="ARBA00023274"/>
    </source>
</evidence>
<accession>A0ABR1KHI7</accession>
<evidence type="ECO:0000256" key="2">
    <source>
        <dbReference type="ARBA" id="ARBA00022980"/>
    </source>
</evidence>
<dbReference type="InterPro" id="IPR005824">
    <property type="entry name" value="KOW"/>
</dbReference>
<dbReference type="SUPFAM" id="SSF50104">
    <property type="entry name" value="Translation proteins SH3-like domain"/>
    <property type="match status" value="1"/>
</dbReference>
<dbReference type="Pfam" id="PF22682">
    <property type="entry name" value="Ribosomal_uL24m-like"/>
    <property type="match status" value="1"/>
</dbReference>
<evidence type="ECO:0000259" key="5">
    <source>
        <dbReference type="SMART" id="SM00739"/>
    </source>
</evidence>
<dbReference type="SMART" id="SM00739">
    <property type="entry name" value="KOW"/>
    <property type="match status" value="1"/>
</dbReference>
<dbReference type="CDD" id="cd06089">
    <property type="entry name" value="KOW_RPL26"/>
    <property type="match status" value="1"/>
</dbReference>
<dbReference type="InterPro" id="IPR014722">
    <property type="entry name" value="Rib_uL2_dom2"/>
</dbReference>
<dbReference type="Gene3D" id="2.30.30.30">
    <property type="match status" value="1"/>
</dbReference>
<evidence type="ECO:0000313" key="7">
    <source>
        <dbReference type="Proteomes" id="UP001363622"/>
    </source>
</evidence>
<comment type="caution">
    <text evidence="6">The sequence shown here is derived from an EMBL/GenBank/DDBJ whole genome shotgun (WGS) entry which is preliminary data.</text>
</comment>
<dbReference type="PANTHER" id="PTHR12903">
    <property type="entry name" value="MITOCHONDRIAL RIBOSOMAL PROTEIN L24"/>
    <property type="match status" value="1"/>
</dbReference>
<keyword evidence="2" id="KW-0689">Ribosomal protein</keyword>
<feature type="region of interest" description="Disordered" evidence="4">
    <location>
        <begin position="344"/>
        <end position="367"/>
    </location>
</feature>
<protein>
    <recommendedName>
        <fullName evidence="5">KOW domain-containing protein</fullName>
    </recommendedName>
</protein>
<evidence type="ECO:0000256" key="4">
    <source>
        <dbReference type="SAM" id="MobiDB-lite"/>
    </source>
</evidence>
<feature type="domain" description="KOW" evidence="5">
    <location>
        <begin position="101"/>
        <end position="128"/>
    </location>
</feature>
<dbReference type="EMBL" id="JBBPHU010000011">
    <property type="protein sequence ID" value="KAK7512014.1"/>
    <property type="molecule type" value="Genomic_DNA"/>
</dbReference>
<reference evidence="6 7" key="1">
    <citation type="submission" date="2024-04" db="EMBL/GenBank/DDBJ databases">
        <title>Phyllosticta paracitricarpa is synonymous to the EU quarantine fungus P. citricarpa based on phylogenomic analyses.</title>
        <authorList>
            <consortium name="Lawrence Berkeley National Laboratory"/>
            <person name="Van Ingen-Buijs V.A."/>
            <person name="Van Westerhoven A.C."/>
            <person name="Haridas S."/>
            <person name="Skiadas P."/>
            <person name="Martin F."/>
            <person name="Groenewald J.Z."/>
            <person name="Crous P.W."/>
            <person name="Seidl M.F."/>
        </authorList>
    </citation>
    <scope>NUCLEOTIDE SEQUENCE [LARGE SCALE GENOMIC DNA]</scope>
    <source>
        <strain evidence="6 7">CBS 123371</strain>
    </source>
</reference>
<name>A0ABR1KHI7_9PEZI</name>
<dbReference type="InterPro" id="IPR003256">
    <property type="entry name" value="Ribosomal_uL24"/>
</dbReference>
<dbReference type="InterPro" id="IPR041988">
    <property type="entry name" value="Ribosomal_uL24_KOW"/>
</dbReference>
<dbReference type="InterPro" id="IPR008991">
    <property type="entry name" value="Translation_prot_SH3-like_sf"/>
</dbReference>
<keyword evidence="7" id="KW-1185">Reference proteome</keyword>
<sequence length="367" mass="41675">MQKVLQRTAMAKRQAVRKAEIAKEKKKMQEAVLARIQSVQVNQKIADQVREARRHRREDWELGPLAPRRDVGGARKTYGTTVAERMRQFPVHADRRLKYAPFAAGDRVVLLKGRDKGKIGEVKDVNDESQTVTINGLNIAEVPVPDHLLGNPELGMADSPYRTIEIPTPFTDVRLVYALPDPKTGIKRDVIIENIVRKPTMRDGKVIYHRFIPGTKTMIPWKTSKGAEHMDQPADTLRILVDERSFVPTLLRPPMPNTVINELRNQYSYFRDRHDPEYVARKVAEDVQQKGSSIETLKMMTPVKELNARIRRANRARGRQPIEDDVLAAIGKRMALEAKKRELKSEATKNAHALKTPGKVATRVSAQ</sequence>
<evidence type="ECO:0000313" key="6">
    <source>
        <dbReference type="EMBL" id="KAK7512014.1"/>
    </source>
</evidence>
<evidence type="ECO:0000256" key="1">
    <source>
        <dbReference type="ARBA" id="ARBA00010618"/>
    </source>
</evidence>
<gene>
    <name evidence="6" type="ORF">IWZ03DRAFT_385334</name>
</gene>
<proteinExistence type="inferred from homology"/>